<dbReference type="GO" id="GO:0009252">
    <property type="term" value="P:peptidoglycan biosynthetic process"/>
    <property type="evidence" value="ECO:0007669"/>
    <property type="project" value="UniProtKB-UniPathway"/>
</dbReference>
<dbReference type="SUPFAM" id="SSF69189">
    <property type="entry name" value="Penicillin-binding protein associated domain"/>
    <property type="match status" value="1"/>
</dbReference>
<organism evidence="18 19">
    <name type="scientific">Priestia koreensis</name>
    <dbReference type="NCBI Taxonomy" id="284581"/>
    <lineage>
        <taxon>Bacteria</taxon>
        <taxon>Bacillati</taxon>
        <taxon>Bacillota</taxon>
        <taxon>Bacilli</taxon>
        <taxon>Bacillales</taxon>
        <taxon>Bacillaceae</taxon>
        <taxon>Priestia</taxon>
    </lineage>
</organism>
<comment type="pathway">
    <text evidence="2">Cell wall biogenesis; peptidoglycan biosynthesis.</text>
</comment>
<sequence length="454" mass="49410">MKKQLHKLLIVMFAALLSVSGVLISAQGKAYAASNEPDIDASAAILVEADTGQILYEKNADAVLGIASMTKMMTEYLVLESIKAGKMKWTDEVPISKYSSVISQDRGLSNVPLLEGDKYTVKDLYEAMAIYSANGATIALAEKLGNGSEANFIKLMNDEGKKLGLESYKFVNATGLSNSLLKGMHPKGTKPTDENVMSARATAKLASHLIKDHPEALEISKIPKKVFGKGTHSQTEMANWNWMLPELTFEYKGVDGLKTGHTDFAGYCFTGTAVKNGVRYITVIMSGKKNGKPEMNARFTQTAKLLDYGFDNFKMKEVIPANTTIKGHKTLAVAKGKEDSVAIKTSKPLKVLLKKGEEDKYQVKFDADSKLVDKNGHLMAPFKKGQEVGKAALVAKDNTTADNLYGTDQKAVQVPVVTTKGVEKANWFALSMQSIGGFFSDVWTSASDNVKAWF</sequence>
<dbReference type="Proteomes" id="UP000037558">
    <property type="component" value="Unassembled WGS sequence"/>
</dbReference>
<evidence type="ECO:0000256" key="12">
    <source>
        <dbReference type="ARBA" id="ARBA00034000"/>
    </source>
</evidence>
<dbReference type="UniPathway" id="UPA00219"/>
<dbReference type="PANTHER" id="PTHR21581:SF11">
    <property type="entry name" value="D-ALANYL-D-ALANINE CARBOXYPEPTIDASE DACA"/>
    <property type="match status" value="1"/>
</dbReference>
<protein>
    <recommendedName>
        <fullName evidence="4">serine-type D-Ala-D-Ala carboxypeptidase</fullName>
        <ecNumber evidence="4">3.4.16.4</ecNumber>
    </recommendedName>
</protein>
<dbReference type="InterPro" id="IPR001967">
    <property type="entry name" value="Peptidase_S11_N"/>
</dbReference>
<comment type="caution">
    <text evidence="18">The sequence shown here is derived from an EMBL/GenBank/DDBJ whole genome shotgun (WGS) entry which is preliminary data.</text>
</comment>
<comment type="similarity">
    <text evidence="3 15">Belongs to the peptidase S11 family.</text>
</comment>
<evidence type="ECO:0000256" key="1">
    <source>
        <dbReference type="ARBA" id="ARBA00003217"/>
    </source>
</evidence>
<keyword evidence="10" id="KW-0573">Peptidoglycan synthesis</keyword>
<evidence type="ECO:0000256" key="5">
    <source>
        <dbReference type="ARBA" id="ARBA00022645"/>
    </source>
</evidence>
<dbReference type="InterPro" id="IPR018044">
    <property type="entry name" value="Peptidase_S11"/>
</dbReference>
<feature type="active site" description="Proton acceptor" evidence="13">
    <location>
        <position position="71"/>
    </location>
</feature>
<dbReference type="SMART" id="SM00936">
    <property type="entry name" value="PBP5_C"/>
    <property type="match status" value="1"/>
</dbReference>
<dbReference type="SUPFAM" id="SSF56601">
    <property type="entry name" value="beta-lactamase/transpeptidase-like"/>
    <property type="match status" value="1"/>
</dbReference>
<dbReference type="PANTHER" id="PTHR21581">
    <property type="entry name" value="D-ALANYL-D-ALANINE CARBOXYPEPTIDASE"/>
    <property type="match status" value="1"/>
</dbReference>
<feature type="active site" description="Acyl-ester intermediate" evidence="13">
    <location>
        <position position="68"/>
    </location>
</feature>
<evidence type="ECO:0000256" key="10">
    <source>
        <dbReference type="ARBA" id="ARBA00022984"/>
    </source>
</evidence>
<dbReference type="PRINTS" id="PR00725">
    <property type="entry name" value="DADACBPTASE1"/>
</dbReference>
<comment type="function">
    <text evidence="1">Removes C-terminal D-alanyl residues from sugar-peptide cell wall precursors.</text>
</comment>
<evidence type="ECO:0000256" key="13">
    <source>
        <dbReference type="PIRSR" id="PIRSR618044-1"/>
    </source>
</evidence>
<keyword evidence="6" id="KW-0645">Protease</keyword>
<accession>A0A0M0L7S1</accession>
<comment type="catalytic activity">
    <reaction evidence="12">
        <text>Preferential cleavage: (Ac)2-L-Lys-D-Ala-|-D-Ala. Also transpeptidation of peptidyl-alanyl moieties that are N-acyl substituents of D-alanine.</text>
        <dbReference type="EC" id="3.4.16.4"/>
    </reaction>
</comment>
<evidence type="ECO:0000259" key="17">
    <source>
        <dbReference type="SMART" id="SM00936"/>
    </source>
</evidence>
<feature type="chain" id="PRO_5005603198" description="serine-type D-Ala-D-Ala carboxypeptidase" evidence="16">
    <location>
        <begin position="33"/>
        <end position="454"/>
    </location>
</feature>
<evidence type="ECO:0000256" key="7">
    <source>
        <dbReference type="ARBA" id="ARBA00022729"/>
    </source>
</evidence>
<keyword evidence="9" id="KW-0133">Cell shape</keyword>
<dbReference type="AlphaFoldDB" id="A0A0M0L7S1"/>
<evidence type="ECO:0000256" key="15">
    <source>
        <dbReference type="RuleBase" id="RU004016"/>
    </source>
</evidence>
<keyword evidence="11" id="KW-0961">Cell wall biogenesis/degradation</keyword>
<reference evidence="19" key="1">
    <citation type="submission" date="2015-08" db="EMBL/GenBank/DDBJ databases">
        <title>Fjat-14210 dsm16467.</title>
        <authorList>
            <person name="Liu B."/>
            <person name="Wang J."/>
            <person name="Zhu Y."/>
            <person name="Liu G."/>
            <person name="Chen Q."/>
            <person name="Chen Z."/>
            <person name="Lan J."/>
            <person name="Che J."/>
            <person name="Ge C."/>
            <person name="Shi H."/>
            <person name="Pan Z."/>
            <person name="Liu X."/>
        </authorList>
    </citation>
    <scope>NUCLEOTIDE SEQUENCE [LARGE SCALE GENOMIC DNA]</scope>
    <source>
        <strain evidence="19">DSM 16467</strain>
    </source>
</reference>
<dbReference type="GO" id="GO:0009002">
    <property type="term" value="F:serine-type D-Ala-D-Ala carboxypeptidase activity"/>
    <property type="evidence" value="ECO:0007669"/>
    <property type="project" value="UniProtKB-EC"/>
</dbReference>
<feature type="active site" evidence="13">
    <location>
        <position position="132"/>
    </location>
</feature>
<dbReference type="Gene3D" id="2.60.410.10">
    <property type="entry name" value="D-Ala-D-Ala carboxypeptidase, C-terminal domain"/>
    <property type="match status" value="1"/>
</dbReference>
<dbReference type="GO" id="GO:0006508">
    <property type="term" value="P:proteolysis"/>
    <property type="evidence" value="ECO:0007669"/>
    <property type="project" value="UniProtKB-KW"/>
</dbReference>
<evidence type="ECO:0000256" key="16">
    <source>
        <dbReference type="SAM" id="SignalP"/>
    </source>
</evidence>
<evidence type="ECO:0000256" key="4">
    <source>
        <dbReference type="ARBA" id="ARBA00012448"/>
    </source>
</evidence>
<feature type="binding site" evidence="14">
    <location>
        <position position="258"/>
    </location>
    <ligand>
        <name>substrate</name>
    </ligand>
</feature>
<dbReference type="Gene3D" id="3.40.710.10">
    <property type="entry name" value="DD-peptidase/beta-lactamase superfamily"/>
    <property type="match status" value="1"/>
</dbReference>
<keyword evidence="7 16" id="KW-0732">Signal</keyword>
<evidence type="ECO:0000256" key="2">
    <source>
        <dbReference type="ARBA" id="ARBA00004752"/>
    </source>
</evidence>
<dbReference type="STRING" id="284581.AMD01_08955"/>
<feature type="domain" description="Peptidase S11 D-Ala-D-Ala carboxypeptidase A C-terminal" evidence="17">
    <location>
        <begin position="313"/>
        <end position="424"/>
    </location>
</feature>
<dbReference type="Pfam" id="PF00768">
    <property type="entry name" value="Peptidase_S11"/>
    <property type="match status" value="1"/>
</dbReference>
<keyword evidence="8" id="KW-0378">Hydrolase</keyword>
<evidence type="ECO:0000256" key="8">
    <source>
        <dbReference type="ARBA" id="ARBA00022801"/>
    </source>
</evidence>
<evidence type="ECO:0000256" key="6">
    <source>
        <dbReference type="ARBA" id="ARBA00022670"/>
    </source>
</evidence>
<dbReference type="InterPro" id="IPR037167">
    <property type="entry name" value="Peptidase_S11_C_sf"/>
</dbReference>
<evidence type="ECO:0000256" key="14">
    <source>
        <dbReference type="PIRSR" id="PIRSR618044-2"/>
    </source>
</evidence>
<evidence type="ECO:0000256" key="11">
    <source>
        <dbReference type="ARBA" id="ARBA00023316"/>
    </source>
</evidence>
<dbReference type="RefSeq" id="WP_053401063.1">
    <property type="nucleotide sequence ID" value="NZ_LILC01000012.1"/>
</dbReference>
<dbReference type="GO" id="GO:0071555">
    <property type="term" value="P:cell wall organization"/>
    <property type="evidence" value="ECO:0007669"/>
    <property type="project" value="UniProtKB-KW"/>
</dbReference>
<dbReference type="InterPro" id="IPR015956">
    <property type="entry name" value="Peniciliin-bd_prot_C_sf"/>
</dbReference>
<dbReference type="EMBL" id="LILC01000012">
    <property type="protein sequence ID" value="KOO46713.1"/>
    <property type="molecule type" value="Genomic_DNA"/>
</dbReference>
<name>A0A0M0L7S1_9BACI</name>
<evidence type="ECO:0000313" key="18">
    <source>
        <dbReference type="EMBL" id="KOO46713.1"/>
    </source>
</evidence>
<gene>
    <name evidence="18" type="ORF">AMD01_08955</name>
</gene>
<evidence type="ECO:0000256" key="9">
    <source>
        <dbReference type="ARBA" id="ARBA00022960"/>
    </source>
</evidence>
<dbReference type="EC" id="3.4.16.4" evidence="4"/>
<dbReference type="PATRIC" id="fig|284581.3.peg.2667"/>
<evidence type="ECO:0000313" key="19">
    <source>
        <dbReference type="Proteomes" id="UP000037558"/>
    </source>
</evidence>
<dbReference type="Pfam" id="PF07943">
    <property type="entry name" value="PBP5_C"/>
    <property type="match status" value="1"/>
</dbReference>
<feature type="signal peptide" evidence="16">
    <location>
        <begin position="1"/>
        <end position="32"/>
    </location>
</feature>
<keyword evidence="19" id="KW-1185">Reference proteome</keyword>
<dbReference type="InterPro" id="IPR012907">
    <property type="entry name" value="Peptidase_S11_C"/>
</dbReference>
<dbReference type="OrthoDB" id="9791132at2"/>
<dbReference type="GO" id="GO:0008360">
    <property type="term" value="P:regulation of cell shape"/>
    <property type="evidence" value="ECO:0007669"/>
    <property type="project" value="UniProtKB-KW"/>
</dbReference>
<proteinExistence type="inferred from homology"/>
<dbReference type="InterPro" id="IPR012338">
    <property type="entry name" value="Beta-lactam/transpept-like"/>
</dbReference>
<keyword evidence="5 18" id="KW-0121">Carboxypeptidase</keyword>
<evidence type="ECO:0000256" key="3">
    <source>
        <dbReference type="ARBA" id="ARBA00007164"/>
    </source>
</evidence>